<protein>
    <recommendedName>
        <fullName evidence="3">Transposase</fullName>
    </recommendedName>
</protein>
<proteinExistence type="predicted"/>
<sequence length="157" mass="18734">MVIKRYRGRGDIQIRKKKHLQSALSSCNRARPLLLPLRLLIYFLNTCGKRLTALIQGTHEYAHLARVNAEIDAHNKQLPRRQRKGRHQKMMPERLYCCEKYSRDLFIGGLDFVWYAFEVYDKLLFLYYRHLREKYPGYKILISEDSATPHIKARKLL</sequence>
<gene>
    <name evidence="1" type="ORF">EK21DRAFT_93699</name>
</gene>
<dbReference type="EMBL" id="ML978281">
    <property type="protein sequence ID" value="KAF2024871.1"/>
    <property type="molecule type" value="Genomic_DNA"/>
</dbReference>
<dbReference type="OrthoDB" id="3687914at2759"/>
<evidence type="ECO:0000313" key="1">
    <source>
        <dbReference type="EMBL" id="KAF2024871.1"/>
    </source>
</evidence>
<evidence type="ECO:0000313" key="2">
    <source>
        <dbReference type="Proteomes" id="UP000799777"/>
    </source>
</evidence>
<comment type="caution">
    <text evidence="1">The sequence shown here is derived from an EMBL/GenBank/DDBJ whole genome shotgun (WGS) entry which is preliminary data.</text>
</comment>
<name>A0A9P4LFU8_9PLEO</name>
<keyword evidence="2" id="KW-1185">Reference proteome</keyword>
<reference evidence="1" key="1">
    <citation type="journal article" date="2020" name="Stud. Mycol.">
        <title>101 Dothideomycetes genomes: a test case for predicting lifestyles and emergence of pathogens.</title>
        <authorList>
            <person name="Haridas S."/>
            <person name="Albert R."/>
            <person name="Binder M."/>
            <person name="Bloem J."/>
            <person name="Labutti K."/>
            <person name="Salamov A."/>
            <person name="Andreopoulos B."/>
            <person name="Baker S."/>
            <person name="Barry K."/>
            <person name="Bills G."/>
            <person name="Bluhm B."/>
            <person name="Cannon C."/>
            <person name="Castanera R."/>
            <person name="Culley D."/>
            <person name="Daum C."/>
            <person name="Ezra D."/>
            <person name="Gonzalez J."/>
            <person name="Henrissat B."/>
            <person name="Kuo A."/>
            <person name="Liang C."/>
            <person name="Lipzen A."/>
            <person name="Lutzoni F."/>
            <person name="Magnuson J."/>
            <person name="Mondo S."/>
            <person name="Nolan M."/>
            <person name="Ohm R."/>
            <person name="Pangilinan J."/>
            <person name="Park H.-J."/>
            <person name="Ramirez L."/>
            <person name="Alfaro M."/>
            <person name="Sun H."/>
            <person name="Tritt A."/>
            <person name="Yoshinaga Y."/>
            <person name="Zwiers L.-H."/>
            <person name="Turgeon B."/>
            <person name="Goodwin S."/>
            <person name="Spatafora J."/>
            <person name="Crous P."/>
            <person name="Grigoriev I."/>
        </authorList>
    </citation>
    <scope>NUCLEOTIDE SEQUENCE</scope>
    <source>
        <strain evidence="1">CBS 110217</strain>
    </source>
</reference>
<dbReference type="Proteomes" id="UP000799777">
    <property type="component" value="Unassembled WGS sequence"/>
</dbReference>
<organism evidence="1 2">
    <name type="scientific">Setomelanomma holmii</name>
    <dbReference type="NCBI Taxonomy" id="210430"/>
    <lineage>
        <taxon>Eukaryota</taxon>
        <taxon>Fungi</taxon>
        <taxon>Dikarya</taxon>
        <taxon>Ascomycota</taxon>
        <taxon>Pezizomycotina</taxon>
        <taxon>Dothideomycetes</taxon>
        <taxon>Pleosporomycetidae</taxon>
        <taxon>Pleosporales</taxon>
        <taxon>Pleosporineae</taxon>
        <taxon>Phaeosphaeriaceae</taxon>
        <taxon>Setomelanomma</taxon>
    </lineage>
</organism>
<accession>A0A9P4LFU8</accession>
<dbReference type="AlphaFoldDB" id="A0A9P4LFU8"/>
<evidence type="ECO:0008006" key="3">
    <source>
        <dbReference type="Google" id="ProtNLM"/>
    </source>
</evidence>